<dbReference type="STRING" id="282301.A0A267H310"/>
<feature type="chain" id="PRO_5012040472" evidence="1">
    <location>
        <begin position="24"/>
        <end position="146"/>
    </location>
</feature>
<dbReference type="InterPro" id="IPR038213">
    <property type="entry name" value="IFI6/IFI27-like_sf"/>
</dbReference>
<accession>A0A267H310</accession>
<reference evidence="2 3" key="1">
    <citation type="submission" date="2017-06" db="EMBL/GenBank/DDBJ databases">
        <title>A platform for efficient transgenesis in Macrostomum lignano, a flatworm model organism for stem cell research.</title>
        <authorList>
            <person name="Berezikov E."/>
        </authorList>
    </citation>
    <scope>NUCLEOTIDE SEQUENCE [LARGE SCALE GENOMIC DNA]</scope>
    <source>
        <strain evidence="2">DV1</strain>
        <tissue evidence="2">Whole organism</tissue>
    </source>
</reference>
<evidence type="ECO:0000313" key="2">
    <source>
        <dbReference type="EMBL" id="PAA92074.1"/>
    </source>
</evidence>
<dbReference type="EMBL" id="NIVC01000064">
    <property type="protein sequence ID" value="PAA92074.1"/>
    <property type="molecule type" value="Genomic_DNA"/>
</dbReference>
<comment type="caution">
    <text evidence="2">The sequence shown here is derived from an EMBL/GenBank/DDBJ whole genome shotgun (WGS) entry which is preliminary data.</text>
</comment>
<feature type="signal peptide" evidence="1">
    <location>
        <begin position="1"/>
        <end position="23"/>
    </location>
</feature>
<name>A0A267H310_9PLAT</name>
<dbReference type="Gene3D" id="6.10.110.10">
    <property type="match status" value="1"/>
</dbReference>
<dbReference type="AlphaFoldDB" id="A0A267H310"/>
<evidence type="ECO:0000313" key="3">
    <source>
        <dbReference type="Proteomes" id="UP000215902"/>
    </source>
</evidence>
<dbReference type="Proteomes" id="UP000215902">
    <property type="component" value="Unassembled WGS sequence"/>
</dbReference>
<gene>
    <name evidence="2" type="ORF">BOX15_Mlig006272g1</name>
</gene>
<proteinExistence type="predicted"/>
<keyword evidence="3" id="KW-1185">Reference proteome</keyword>
<keyword evidence="1" id="KW-0732">Signal</keyword>
<organism evidence="2 3">
    <name type="scientific">Macrostomum lignano</name>
    <dbReference type="NCBI Taxonomy" id="282301"/>
    <lineage>
        <taxon>Eukaryota</taxon>
        <taxon>Metazoa</taxon>
        <taxon>Spiralia</taxon>
        <taxon>Lophotrochozoa</taxon>
        <taxon>Platyhelminthes</taxon>
        <taxon>Rhabditophora</taxon>
        <taxon>Macrostomorpha</taxon>
        <taxon>Macrostomida</taxon>
        <taxon>Macrostomidae</taxon>
        <taxon>Macrostomum</taxon>
    </lineage>
</organism>
<sequence>MQSAKVILVLALLVSIQLGPCFACDKNQKVKTCYNYWRVGTCIGAGIAAGAGSIVAVPWAAGLVGFKAAGIAAGSIAAWIQSFGAGVTPFVVSVGQSIGAAGLSGAAAAGTGAAIAAFCGIYNVGITEQCHSGDSFEIVSIPKSTI</sequence>
<protein>
    <submittedName>
        <fullName evidence="2">Uncharacterized protein</fullName>
    </submittedName>
</protein>
<evidence type="ECO:0000256" key="1">
    <source>
        <dbReference type="SAM" id="SignalP"/>
    </source>
</evidence>